<name>A0ABT0K221_9ACTN</name>
<keyword evidence="4" id="KW-1185">Reference proteome</keyword>
<evidence type="ECO:0000313" key="3">
    <source>
        <dbReference type="EMBL" id="MCK9877338.1"/>
    </source>
</evidence>
<sequence>MYATTGPVDAVVCVAVSGALDDFQSLTEQDLLDTLRGKFFGQVNLVLLGQRHLRDGGSFTLTSGVFADHPARGVTGGGVASAALHGFVLSASLELRRGLRINAVSPGLAEDSVDTFGDRFPGLSPVPMARLTGAYLESVEGDQSGQILRAYT</sequence>
<dbReference type="RefSeq" id="WP_248825598.1">
    <property type="nucleotide sequence ID" value="NZ_JALKFT010000016.1"/>
</dbReference>
<dbReference type="Proteomes" id="UP001201873">
    <property type="component" value="Unassembled WGS sequence"/>
</dbReference>
<dbReference type="Pfam" id="PF13561">
    <property type="entry name" value="adh_short_C2"/>
    <property type="match status" value="1"/>
</dbReference>
<dbReference type="InterPro" id="IPR002347">
    <property type="entry name" value="SDR_fam"/>
</dbReference>
<protein>
    <submittedName>
        <fullName evidence="3">SDR family oxidoreductase</fullName>
    </submittedName>
</protein>
<dbReference type="InterPro" id="IPR036291">
    <property type="entry name" value="NAD(P)-bd_dom_sf"/>
</dbReference>
<organism evidence="3 4">
    <name type="scientific">Frankia umida</name>
    <dbReference type="NCBI Taxonomy" id="573489"/>
    <lineage>
        <taxon>Bacteria</taxon>
        <taxon>Bacillati</taxon>
        <taxon>Actinomycetota</taxon>
        <taxon>Actinomycetes</taxon>
        <taxon>Frankiales</taxon>
        <taxon>Frankiaceae</taxon>
        <taxon>Frankia</taxon>
    </lineage>
</organism>
<dbReference type="InterPro" id="IPR051122">
    <property type="entry name" value="SDR_DHRS6-like"/>
</dbReference>
<evidence type="ECO:0000256" key="1">
    <source>
        <dbReference type="ARBA" id="ARBA00006484"/>
    </source>
</evidence>
<dbReference type="Gene3D" id="3.40.50.720">
    <property type="entry name" value="NAD(P)-binding Rossmann-like Domain"/>
    <property type="match status" value="1"/>
</dbReference>
<accession>A0ABT0K221</accession>
<comment type="caution">
    <text evidence="3">The sequence shown here is derived from an EMBL/GenBank/DDBJ whole genome shotgun (WGS) entry which is preliminary data.</text>
</comment>
<gene>
    <name evidence="3" type="ORF">MXD59_16410</name>
</gene>
<keyword evidence="2" id="KW-0560">Oxidoreductase</keyword>
<evidence type="ECO:0000313" key="4">
    <source>
        <dbReference type="Proteomes" id="UP001201873"/>
    </source>
</evidence>
<dbReference type="SUPFAM" id="SSF51735">
    <property type="entry name" value="NAD(P)-binding Rossmann-fold domains"/>
    <property type="match status" value="1"/>
</dbReference>
<dbReference type="PANTHER" id="PTHR43477">
    <property type="entry name" value="DIHYDROANTICAPSIN 7-DEHYDROGENASE"/>
    <property type="match status" value="1"/>
</dbReference>
<dbReference type="PANTHER" id="PTHR43477:SF1">
    <property type="entry name" value="DIHYDROANTICAPSIN 7-DEHYDROGENASE"/>
    <property type="match status" value="1"/>
</dbReference>
<comment type="similarity">
    <text evidence="1">Belongs to the short-chain dehydrogenases/reductases (SDR) family.</text>
</comment>
<proteinExistence type="inferred from homology"/>
<evidence type="ECO:0000256" key="2">
    <source>
        <dbReference type="ARBA" id="ARBA00023002"/>
    </source>
</evidence>
<reference evidence="3 4" key="1">
    <citation type="submission" date="2022-04" db="EMBL/GenBank/DDBJ databases">
        <title>Genome diversity in the genus Frankia.</title>
        <authorList>
            <person name="Carlos-Shanley C."/>
            <person name="Hahn D."/>
        </authorList>
    </citation>
    <scope>NUCLEOTIDE SEQUENCE [LARGE SCALE GENOMIC DNA]</scope>
    <source>
        <strain evidence="3 4">Ag45/Mut15</strain>
    </source>
</reference>
<dbReference type="EMBL" id="JALKFT010000016">
    <property type="protein sequence ID" value="MCK9877338.1"/>
    <property type="molecule type" value="Genomic_DNA"/>
</dbReference>